<name>A0A8X6SZB5_NEPPI</name>
<feature type="region of interest" description="Disordered" evidence="1">
    <location>
        <begin position="13"/>
        <end position="46"/>
    </location>
</feature>
<keyword evidence="4" id="KW-1185">Reference proteome</keyword>
<accession>A0A8X6SZB5</accession>
<dbReference type="EMBL" id="BMAW01000827">
    <property type="protein sequence ID" value="GFS70858.1"/>
    <property type="molecule type" value="Genomic_DNA"/>
</dbReference>
<gene>
    <name evidence="3" type="ORF">NPIL_100341</name>
</gene>
<feature type="transmembrane region" description="Helical" evidence="2">
    <location>
        <begin position="302"/>
        <end position="326"/>
    </location>
</feature>
<dbReference type="AlphaFoldDB" id="A0A8X6SZB5"/>
<keyword evidence="2" id="KW-0472">Membrane</keyword>
<keyword evidence="2" id="KW-0812">Transmembrane</keyword>
<evidence type="ECO:0000313" key="4">
    <source>
        <dbReference type="Proteomes" id="UP000887013"/>
    </source>
</evidence>
<feature type="compositionally biased region" description="Polar residues" evidence="1">
    <location>
        <begin position="16"/>
        <end position="46"/>
    </location>
</feature>
<comment type="caution">
    <text evidence="3">The sequence shown here is derived from an EMBL/GenBank/DDBJ whole genome shotgun (WGS) entry which is preliminary data.</text>
</comment>
<protein>
    <submittedName>
        <fullName evidence="3">Uncharacterized protein</fullName>
    </submittedName>
</protein>
<feature type="transmembrane region" description="Helical" evidence="2">
    <location>
        <begin position="269"/>
        <end position="290"/>
    </location>
</feature>
<feature type="transmembrane region" description="Helical" evidence="2">
    <location>
        <begin position="347"/>
        <end position="373"/>
    </location>
</feature>
<evidence type="ECO:0000313" key="3">
    <source>
        <dbReference type="EMBL" id="GFS70858.1"/>
    </source>
</evidence>
<reference evidence="3" key="1">
    <citation type="submission" date="2020-08" db="EMBL/GenBank/DDBJ databases">
        <title>Multicomponent nature underlies the extraordinary mechanical properties of spider dragline silk.</title>
        <authorList>
            <person name="Kono N."/>
            <person name="Nakamura H."/>
            <person name="Mori M."/>
            <person name="Yoshida Y."/>
            <person name="Ohtoshi R."/>
            <person name="Malay A.D."/>
            <person name="Moran D.A.P."/>
            <person name="Tomita M."/>
            <person name="Numata K."/>
            <person name="Arakawa K."/>
        </authorList>
    </citation>
    <scope>NUCLEOTIDE SEQUENCE</scope>
</reference>
<sequence length="380" mass="42486">MMSYFNPAFEMEDITTKTPSKESTAGSSIGNSNGAHSSISDSNVSKPVASTSWDTRYYIAPQPGVMTGAKKKDVYPNCKTKETSFDGSQANKQDKLLLADTRQTTGTKTPTGIELQHSTINESARQTTSRCERCGGLYRNVTRNFLNSSNPSVPQSTFVREEKGDVVPVAGTTKDHNDGFAVLRIPESALTVPRAVNEQDLTQLNTVDEPLIRDSNNSCENFIRTLQRISNNKFVRIFYFFTIPVFICVICAGVFYWKYCSLSPTHSLLISAVGMMGTVTMFSLIITKTLESSTNRPTITCFARWFTIVLIIATKFLLLLECYIILKSQLKKSDLTDCSRKFYDYIYIINLIMCGILFIIGYPNVFVLTLSLVDLFDNEI</sequence>
<proteinExistence type="predicted"/>
<keyword evidence="2" id="KW-1133">Transmembrane helix</keyword>
<evidence type="ECO:0000256" key="1">
    <source>
        <dbReference type="SAM" id="MobiDB-lite"/>
    </source>
</evidence>
<organism evidence="3 4">
    <name type="scientific">Nephila pilipes</name>
    <name type="common">Giant wood spider</name>
    <name type="synonym">Nephila maculata</name>
    <dbReference type="NCBI Taxonomy" id="299642"/>
    <lineage>
        <taxon>Eukaryota</taxon>
        <taxon>Metazoa</taxon>
        <taxon>Ecdysozoa</taxon>
        <taxon>Arthropoda</taxon>
        <taxon>Chelicerata</taxon>
        <taxon>Arachnida</taxon>
        <taxon>Araneae</taxon>
        <taxon>Araneomorphae</taxon>
        <taxon>Entelegynae</taxon>
        <taxon>Araneoidea</taxon>
        <taxon>Nephilidae</taxon>
        <taxon>Nephila</taxon>
    </lineage>
</organism>
<dbReference type="Proteomes" id="UP000887013">
    <property type="component" value="Unassembled WGS sequence"/>
</dbReference>
<evidence type="ECO:0000256" key="2">
    <source>
        <dbReference type="SAM" id="Phobius"/>
    </source>
</evidence>
<feature type="transmembrane region" description="Helical" evidence="2">
    <location>
        <begin position="237"/>
        <end position="257"/>
    </location>
</feature>